<dbReference type="AlphaFoldDB" id="A0A161R2I3"/>
<proteinExistence type="inferred from homology"/>
<evidence type="ECO:0000313" key="7">
    <source>
        <dbReference type="EMBL" id="KYO51811.1"/>
    </source>
</evidence>
<dbReference type="OrthoDB" id="8339232at2"/>
<dbReference type="RefSeq" id="WP_062765492.1">
    <property type="nucleotide sequence ID" value="NZ_CP121017.1"/>
</dbReference>
<evidence type="ECO:0000313" key="8">
    <source>
        <dbReference type="Proteomes" id="UP000075787"/>
    </source>
</evidence>
<dbReference type="GO" id="GO:0016987">
    <property type="term" value="F:sigma factor activity"/>
    <property type="evidence" value="ECO:0007669"/>
    <property type="project" value="InterPro"/>
</dbReference>
<dbReference type="InterPro" id="IPR013324">
    <property type="entry name" value="RNA_pol_sigma_r3/r4-like"/>
</dbReference>
<comment type="caution">
    <text evidence="7">The sequence shown here is derived from an EMBL/GenBank/DDBJ whole genome shotgun (WGS) entry which is preliminary data.</text>
</comment>
<dbReference type="GO" id="GO:0006352">
    <property type="term" value="P:DNA-templated transcription initiation"/>
    <property type="evidence" value="ECO:0007669"/>
    <property type="project" value="InterPro"/>
</dbReference>
<dbReference type="Gene3D" id="3.40.50.1360">
    <property type="match status" value="1"/>
</dbReference>
<comment type="similarity">
    <text evidence="1">Belongs to the SorC transcriptional regulatory family.</text>
</comment>
<evidence type="ECO:0000256" key="2">
    <source>
        <dbReference type="ARBA" id="ARBA00023015"/>
    </source>
</evidence>
<gene>
    <name evidence="7" type="ORF">AUP44_07715</name>
</gene>
<dbReference type="InterPro" id="IPR037171">
    <property type="entry name" value="NagB/RpiA_transferase-like"/>
</dbReference>
<keyword evidence="3" id="KW-0238">DNA-binding</keyword>
<accession>A0A161R2I3</accession>
<dbReference type="Pfam" id="PF04198">
    <property type="entry name" value="Sugar-bind"/>
    <property type="match status" value="1"/>
</dbReference>
<evidence type="ECO:0000259" key="6">
    <source>
        <dbReference type="Pfam" id="PF08281"/>
    </source>
</evidence>
<evidence type="ECO:0000259" key="5">
    <source>
        <dbReference type="Pfam" id="PF04198"/>
    </source>
</evidence>
<dbReference type="Gene3D" id="1.10.10.60">
    <property type="entry name" value="Homeodomain-like"/>
    <property type="match status" value="1"/>
</dbReference>
<dbReference type="SUPFAM" id="SSF88659">
    <property type="entry name" value="Sigma3 and sigma4 domains of RNA polymerase sigma factors"/>
    <property type="match status" value="1"/>
</dbReference>
<evidence type="ECO:0000256" key="4">
    <source>
        <dbReference type="ARBA" id="ARBA00023163"/>
    </source>
</evidence>
<evidence type="ECO:0000256" key="1">
    <source>
        <dbReference type="ARBA" id="ARBA00010466"/>
    </source>
</evidence>
<dbReference type="PANTHER" id="PTHR34294">
    <property type="entry name" value="TRANSCRIPTIONAL REGULATOR-RELATED"/>
    <property type="match status" value="1"/>
</dbReference>
<dbReference type="SUPFAM" id="SSF100950">
    <property type="entry name" value="NagB/RpiA/CoA transferase-like"/>
    <property type="match status" value="1"/>
</dbReference>
<dbReference type="Proteomes" id="UP000075787">
    <property type="component" value="Unassembled WGS sequence"/>
</dbReference>
<protein>
    <submittedName>
        <fullName evidence="7">Crp/Fnr family transcriptional regulator</fullName>
    </submittedName>
</protein>
<feature type="domain" description="Sugar-binding" evidence="5">
    <location>
        <begin position="70"/>
        <end position="323"/>
    </location>
</feature>
<keyword evidence="2" id="KW-0805">Transcription regulation</keyword>
<reference evidence="7 8" key="1">
    <citation type="submission" date="2015-12" db="EMBL/GenBank/DDBJ databases">
        <title>Genome sequence of Tistrella mobilis MCCC 1A02139.</title>
        <authorList>
            <person name="Lu L."/>
            <person name="Lai Q."/>
            <person name="Shao Z."/>
            <person name="Qian P."/>
        </authorList>
    </citation>
    <scope>NUCLEOTIDE SEQUENCE [LARGE SCALE GENOMIC DNA]</scope>
    <source>
        <strain evidence="7 8">MCCC 1A02139</strain>
    </source>
</reference>
<dbReference type="GO" id="GO:0030246">
    <property type="term" value="F:carbohydrate binding"/>
    <property type="evidence" value="ECO:0007669"/>
    <property type="project" value="InterPro"/>
</dbReference>
<dbReference type="Pfam" id="PF08281">
    <property type="entry name" value="Sigma70_r4_2"/>
    <property type="match status" value="1"/>
</dbReference>
<name>A0A161R2I3_9PROT</name>
<dbReference type="GO" id="GO:0003677">
    <property type="term" value="F:DNA binding"/>
    <property type="evidence" value="ECO:0007669"/>
    <property type="project" value="UniProtKB-KW"/>
</dbReference>
<organism evidence="7 8">
    <name type="scientific">Tistrella mobilis</name>
    <dbReference type="NCBI Taxonomy" id="171437"/>
    <lineage>
        <taxon>Bacteria</taxon>
        <taxon>Pseudomonadati</taxon>
        <taxon>Pseudomonadota</taxon>
        <taxon>Alphaproteobacteria</taxon>
        <taxon>Geminicoccales</taxon>
        <taxon>Geminicoccaceae</taxon>
        <taxon>Tistrella</taxon>
    </lineage>
</organism>
<dbReference type="InterPro" id="IPR013249">
    <property type="entry name" value="RNA_pol_sigma70_r4_t2"/>
</dbReference>
<evidence type="ECO:0000256" key="3">
    <source>
        <dbReference type="ARBA" id="ARBA00023125"/>
    </source>
</evidence>
<dbReference type="GeneID" id="97242273"/>
<dbReference type="InterPro" id="IPR007324">
    <property type="entry name" value="Sugar-bd_dom_put"/>
</dbReference>
<dbReference type="EMBL" id="LPZR01000165">
    <property type="protein sequence ID" value="KYO51811.1"/>
    <property type="molecule type" value="Genomic_DNA"/>
</dbReference>
<feature type="domain" description="RNA polymerase sigma factor 70 region 4 type 2" evidence="6">
    <location>
        <begin position="23"/>
        <end position="56"/>
    </location>
</feature>
<dbReference type="InterPro" id="IPR051054">
    <property type="entry name" value="SorC_transcr_regulators"/>
</dbReference>
<sequence length="335" mass="36008">MRHDDRTPTGDVRQYDLTRRIYRALVMHYVEGLKQAEIARLTGQSIATVSRLIKQGHDLGMVEITVRAPFQPSLELERRLARAAGLMEALVVPNLSANDEVALASVGEAAAGLLLSRLKDGDTICISGGKGVSALVAGLNPARRYDVSVVPATGLVEGPLYTDVNYVAAQMAEKLGGRAHRIHAPMFADTVDQREMLIDMRSTRDILDRARHADIAVVGVGSVTPAGSSYYDLHPELADDRTEIERSGAEAELLAHLLDGAGRVCRYQMNDRLVAVTPEELSRVPFSMGVAVGPAKIGPIRAVLRGRHLKGLVTDETTADAVLPGLEAEAPAARS</sequence>
<keyword evidence="4" id="KW-0804">Transcription</keyword>
<dbReference type="PANTHER" id="PTHR34294:SF1">
    <property type="entry name" value="TRANSCRIPTIONAL REGULATOR LSRR"/>
    <property type="match status" value="1"/>
</dbReference>